<reference evidence="12 13" key="1">
    <citation type="submission" date="2023-10" db="EMBL/GenBank/DDBJ databases">
        <authorList>
            <person name="Maclean D."/>
            <person name="Macfadyen A."/>
        </authorList>
    </citation>
    <scope>NUCLEOTIDE SEQUENCE [LARGE SCALE GENOMIC DNA]</scope>
</reference>
<dbReference type="InterPro" id="IPR001752">
    <property type="entry name" value="Kinesin_motor_dom"/>
</dbReference>
<keyword evidence="5 6" id="KW-0505">Motor protein</keyword>
<dbReference type="InterPro" id="IPR019821">
    <property type="entry name" value="Kinesin_motor_CS"/>
</dbReference>
<feature type="region of interest" description="Disordered" evidence="8">
    <location>
        <begin position="1"/>
        <end position="104"/>
    </location>
</feature>
<dbReference type="CDD" id="cd14473">
    <property type="entry name" value="FERM_B-lobe"/>
    <property type="match status" value="1"/>
</dbReference>
<dbReference type="PROSITE" id="PS50057">
    <property type="entry name" value="FERM_3"/>
    <property type="match status" value="1"/>
</dbReference>
<dbReference type="SUPFAM" id="SSF47031">
    <property type="entry name" value="Second domain of FERM"/>
    <property type="match status" value="1"/>
</dbReference>
<dbReference type="SMART" id="SM00295">
    <property type="entry name" value="B41"/>
    <property type="match status" value="1"/>
</dbReference>
<dbReference type="InterPro" id="IPR002404">
    <property type="entry name" value="IRS_PTB"/>
</dbReference>
<name>A0AAV1HU28_9CHLO</name>
<evidence type="ECO:0000256" key="1">
    <source>
        <dbReference type="ARBA" id="ARBA00004496"/>
    </source>
</evidence>
<dbReference type="PRINTS" id="PR00380">
    <property type="entry name" value="KINESINHEAVY"/>
</dbReference>
<dbReference type="PANTHER" id="PTHR47972:SF16">
    <property type="entry name" value="KINESIN-LIKE PROTEIN"/>
    <property type="match status" value="1"/>
</dbReference>
<keyword evidence="2" id="KW-0963">Cytoplasm</keyword>
<keyword evidence="13" id="KW-1185">Reference proteome</keyword>
<dbReference type="SMART" id="SM00129">
    <property type="entry name" value="KISc"/>
    <property type="match status" value="1"/>
</dbReference>
<dbReference type="SUPFAM" id="SSF52540">
    <property type="entry name" value="P-loop containing nucleoside triphosphate hydrolases"/>
    <property type="match status" value="1"/>
</dbReference>
<dbReference type="Gene3D" id="2.30.29.30">
    <property type="entry name" value="Pleckstrin-homology domain (PH domain)/Phosphotyrosine-binding domain (PTB)"/>
    <property type="match status" value="1"/>
</dbReference>
<feature type="region of interest" description="Disordered" evidence="8">
    <location>
        <begin position="624"/>
        <end position="647"/>
    </location>
</feature>
<dbReference type="Pfam" id="PF02174">
    <property type="entry name" value="IRS"/>
    <property type="match status" value="1"/>
</dbReference>
<organism evidence="12 13">
    <name type="scientific">Coccomyxa viridis</name>
    <dbReference type="NCBI Taxonomy" id="1274662"/>
    <lineage>
        <taxon>Eukaryota</taxon>
        <taxon>Viridiplantae</taxon>
        <taxon>Chlorophyta</taxon>
        <taxon>core chlorophytes</taxon>
        <taxon>Trebouxiophyceae</taxon>
        <taxon>Trebouxiophyceae incertae sedis</taxon>
        <taxon>Coccomyxaceae</taxon>
        <taxon>Coccomyxa</taxon>
    </lineage>
</organism>
<dbReference type="InterPro" id="IPR027640">
    <property type="entry name" value="Kinesin-like_fam"/>
</dbReference>
<gene>
    <name evidence="12" type="ORF">CVIRNUC_001260</name>
</gene>
<dbReference type="CDD" id="cd13200">
    <property type="entry name" value="FERM_C_KCBP"/>
    <property type="match status" value="1"/>
</dbReference>
<dbReference type="PROSITE" id="PS51016">
    <property type="entry name" value="MYTH4"/>
    <property type="match status" value="1"/>
</dbReference>
<sequence length="1285" mass="142948">MAARTLDVDVHYDEDGDEPGTPPRNQNMSPGDSSNPCTPVLEGLAGHAQSFQVDSFNRASSGRGGKLGRLFSGRSRSSPKTPNTASPVKSDPPTPPTGPSLSLDDMLIYQPDCIPTSLLKLSADNSTRAVKMFAGVQKYMAESNDAPVGAAKAELVQKLLHQGIKRPELRDELYMQLLKQSRGNTTASCAKAWELFFLVASVMPPSKEFVSLVSEYVHTVAHPDGPAGAEDAQRLAAKTWTALKRSAKAGPRRTLPALEEIEAMLAGRKQTAIVFFLDETFEELEYDATSTVLEAVEYLAGVIKLQSYQTFTLYECRKAVKSSEIGMPMPDEHYILDDNKYVADILQDFKAAKGRDYQSKILFKKRMFRETDETITEPQFVTLSYVQAQHDYLAGNYPVVREDAAQMCALQMQAEAGPSMLESPESLETAIERFIHKQVLMTRPREEWRQDVSGRYKVLEHFSKEDARLQFLRILRSLPYGNSIFFAVKRIEDPIGLLPAKLILGINKRGVHFFRPVPKEYLHSAELRDIMQFGSSSQAVFFKMRVAGVLHIFQFDTRQGEDICMALQTHINDIMMKRYSKAKAMVGGESKAPAAEQAAPEYGAKYQQHMGTLQKQLEEAKQTIEKMRRAEQKEGSDKQRLEEDLEEARERLDAERAAQRLAAERVEATTREVELLRADLAATKQNLDKAEGDKTRAVEAAVSAAVADAEMRTQEEVASASAAMKAAAEAQQLRELEDKVDALQQQLASTTDAQLAAQAALTEAEKEKGLLEKRVQRLEEARATEGAALSAELAAQREAVAGELSAKDNKINDLVEELGATQALLTDKEAALQEVETAGQELEELREMKEDVERRERAQATVIENQAKRLDELETLYKEECISRKKFFNMMEDMKGKIRVFARVRPMLGFEADRGHRNALNIPDELTLDHIWKDKKREYSFDAVFSPDASQDKVFEDTRHLVQSAVDGYNVCIFAYGQTGSGKTHTIYGSEGNPGLTPRGIHELFNVLDRDSGKYTFSVACFMLELYQDDLADLLLPPQPKVPTGRQAGSFGTQLRVPKLEIKKDAKGMVSVPGATMIEVTSARELLATIEKGQQRRHTSSTQMNRESSRSHLIMSVLIEATNLQTQNVTKGKLSFVDLAGSERVKKSGSTGEQLKEAQAINKSLSALGDVISALAGEQPHIPYRNHKLTMLMSDSLGGTAKTLMFVNVSPTDSNLDETQNSLAYATRVRTIKNEVTKNEANKEILKLRKMLDYWKEQAGLSPAQRAYVDLEDIADERAPSADQD</sequence>
<dbReference type="Pfam" id="PF21989">
    <property type="entry name" value="RA_2"/>
    <property type="match status" value="1"/>
</dbReference>
<dbReference type="CDD" id="cd01366">
    <property type="entry name" value="KISc_C_terminal"/>
    <property type="match status" value="1"/>
</dbReference>
<dbReference type="PANTHER" id="PTHR47972">
    <property type="entry name" value="KINESIN-LIKE PROTEIN KLP-3"/>
    <property type="match status" value="1"/>
</dbReference>
<dbReference type="FunFam" id="3.40.850.10:FF:000041">
    <property type="entry name" value="Kinesin-like calmodulin-binding protein"/>
    <property type="match status" value="1"/>
</dbReference>
<accession>A0AAV1HU28</accession>
<feature type="coiled-coil region" evidence="7">
    <location>
        <begin position="825"/>
        <end position="858"/>
    </location>
</feature>
<dbReference type="InterPro" id="IPR000857">
    <property type="entry name" value="MyTH4_dom"/>
</dbReference>
<dbReference type="InterPro" id="IPR036961">
    <property type="entry name" value="Kinesin_motor_dom_sf"/>
</dbReference>
<evidence type="ECO:0000259" key="10">
    <source>
        <dbReference type="PROSITE" id="PS50067"/>
    </source>
</evidence>
<dbReference type="GO" id="GO:0008017">
    <property type="term" value="F:microtubule binding"/>
    <property type="evidence" value="ECO:0007669"/>
    <property type="project" value="InterPro"/>
</dbReference>
<dbReference type="Gene3D" id="1.25.40.530">
    <property type="entry name" value="MyTH4 domain"/>
    <property type="match status" value="1"/>
</dbReference>
<keyword evidence="3 6" id="KW-0547">Nucleotide-binding</keyword>
<dbReference type="InterPro" id="IPR011993">
    <property type="entry name" value="PH-like_dom_sf"/>
</dbReference>
<evidence type="ECO:0000256" key="6">
    <source>
        <dbReference type="PROSITE-ProRule" id="PRU00283"/>
    </source>
</evidence>
<feature type="domain" description="Kinesin motor" evidence="10">
    <location>
        <begin position="897"/>
        <end position="1232"/>
    </location>
</feature>
<evidence type="ECO:0000256" key="8">
    <source>
        <dbReference type="SAM" id="MobiDB-lite"/>
    </source>
</evidence>
<dbReference type="Gene3D" id="3.40.850.10">
    <property type="entry name" value="Kinesin motor domain"/>
    <property type="match status" value="1"/>
</dbReference>
<dbReference type="InterPro" id="IPR014352">
    <property type="entry name" value="FERM/acyl-CoA-bd_prot_sf"/>
</dbReference>
<dbReference type="GO" id="GO:0003777">
    <property type="term" value="F:microtubule motor activity"/>
    <property type="evidence" value="ECO:0007669"/>
    <property type="project" value="InterPro"/>
</dbReference>
<feature type="domain" description="MyTH4" evidence="11">
    <location>
        <begin position="109"/>
        <end position="265"/>
    </location>
</feature>
<evidence type="ECO:0000259" key="11">
    <source>
        <dbReference type="PROSITE" id="PS51016"/>
    </source>
</evidence>
<keyword evidence="4 6" id="KW-0067">ATP-binding</keyword>
<feature type="coiled-coil region" evidence="7">
    <location>
        <begin position="726"/>
        <end position="781"/>
    </location>
</feature>
<dbReference type="InterPro" id="IPR035963">
    <property type="entry name" value="FERM_2"/>
</dbReference>
<protein>
    <submittedName>
        <fullName evidence="12">Uncharacterized protein</fullName>
    </submittedName>
</protein>
<proteinExistence type="inferred from homology"/>
<dbReference type="PROSITE" id="PS00411">
    <property type="entry name" value="KINESIN_MOTOR_1"/>
    <property type="match status" value="1"/>
</dbReference>
<dbReference type="GO" id="GO:0005737">
    <property type="term" value="C:cytoplasm"/>
    <property type="evidence" value="ECO:0007669"/>
    <property type="project" value="UniProtKB-SubCell"/>
</dbReference>
<feature type="compositionally biased region" description="Basic and acidic residues" evidence="8">
    <location>
        <begin position="1"/>
        <end position="13"/>
    </location>
</feature>
<evidence type="ECO:0000256" key="4">
    <source>
        <dbReference type="ARBA" id="ARBA00022840"/>
    </source>
</evidence>
<keyword evidence="7" id="KW-0175">Coiled coil</keyword>
<evidence type="ECO:0000256" key="7">
    <source>
        <dbReference type="SAM" id="Coils"/>
    </source>
</evidence>
<dbReference type="PROSITE" id="PS50067">
    <property type="entry name" value="KINESIN_MOTOR_2"/>
    <property type="match status" value="1"/>
</dbReference>
<dbReference type="InterPro" id="IPR038185">
    <property type="entry name" value="MyTH4_dom_sf"/>
</dbReference>
<dbReference type="Pfam" id="PF00225">
    <property type="entry name" value="Kinesin"/>
    <property type="match status" value="1"/>
</dbReference>
<evidence type="ECO:0000313" key="13">
    <source>
        <dbReference type="Proteomes" id="UP001314263"/>
    </source>
</evidence>
<evidence type="ECO:0000313" key="12">
    <source>
        <dbReference type="EMBL" id="CAK0740574.1"/>
    </source>
</evidence>
<dbReference type="EMBL" id="CAUYUE010000002">
    <property type="protein sequence ID" value="CAK0740574.1"/>
    <property type="molecule type" value="Genomic_DNA"/>
</dbReference>
<dbReference type="InterPro" id="IPR019748">
    <property type="entry name" value="FERM_central"/>
</dbReference>
<dbReference type="Gene3D" id="6.10.250.760">
    <property type="match status" value="1"/>
</dbReference>
<dbReference type="GO" id="GO:0005856">
    <property type="term" value="C:cytoskeleton"/>
    <property type="evidence" value="ECO:0007669"/>
    <property type="project" value="InterPro"/>
</dbReference>
<evidence type="ECO:0000259" key="9">
    <source>
        <dbReference type="PROSITE" id="PS50057"/>
    </source>
</evidence>
<feature type="compositionally biased region" description="Polar residues" evidence="8">
    <location>
        <begin position="23"/>
        <end position="37"/>
    </location>
</feature>
<evidence type="ECO:0000256" key="2">
    <source>
        <dbReference type="ARBA" id="ARBA00022490"/>
    </source>
</evidence>
<dbReference type="Pfam" id="PF00784">
    <property type="entry name" value="MyTH4"/>
    <property type="match status" value="1"/>
</dbReference>
<dbReference type="Proteomes" id="UP001314263">
    <property type="component" value="Unassembled WGS sequence"/>
</dbReference>
<dbReference type="GO" id="GO:0005524">
    <property type="term" value="F:ATP binding"/>
    <property type="evidence" value="ECO:0007669"/>
    <property type="project" value="UniProtKB-UniRule"/>
</dbReference>
<evidence type="ECO:0000256" key="5">
    <source>
        <dbReference type="ARBA" id="ARBA00023175"/>
    </source>
</evidence>
<comment type="caution">
    <text evidence="12">The sequence shown here is derived from an EMBL/GenBank/DDBJ whole genome shotgun (WGS) entry which is preliminary data.</text>
</comment>
<dbReference type="Gene3D" id="3.10.20.90">
    <property type="entry name" value="Phosphatidylinositol 3-kinase Catalytic Subunit, Chain A, domain 1"/>
    <property type="match status" value="1"/>
</dbReference>
<evidence type="ECO:0000256" key="3">
    <source>
        <dbReference type="ARBA" id="ARBA00022741"/>
    </source>
</evidence>
<comment type="subcellular location">
    <subcellularLocation>
        <location evidence="1">Cytoplasm</location>
    </subcellularLocation>
</comment>
<dbReference type="InterPro" id="IPR000299">
    <property type="entry name" value="FERM_domain"/>
</dbReference>
<dbReference type="SMART" id="SM00139">
    <property type="entry name" value="MyTH4"/>
    <property type="match status" value="1"/>
</dbReference>
<feature type="binding site" evidence="6">
    <location>
        <begin position="977"/>
        <end position="984"/>
    </location>
    <ligand>
        <name>ATP</name>
        <dbReference type="ChEBI" id="CHEBI:30616"/>
    </ligand>
</feature>
<comment type="similarity">
    <text evidence="6">Belongs to the TRAFAC class myosin-kinesin ATPase superfamily. Kinesin family.</text>
</comment>
<feature type="compositionally biased region" description="Low complexity" evidence="8">
    <location>
        <begin position="68"/>
        <end position="78"/>
    </location>
</feature>
<dbReference type="InterPro" id="IPR019749">
    <property type="entry name" value="Band_41_domain"/>
</dbReference>
<dbReference type="InterPro" id="IPR027417">
    <property type="entry name" value="P-loop_NTPase"/>
</dbReference>
<dbReference type="Pfam" id="PF00373">
    <property type="entry name" value="FERM_M"/>
    <property type="match status" value="1"/>
</dbReference>
<dbReference type="GO" id="GO:0007018">
    <property type="term" value="P:microtubule-based movement"/>
    <property type="evidence" value="ECO:0007669"/>
    <property type="project" value="InterPro"/>
</dbReference>
<dbReference type="SUPFAM" id="SSF50729">
    <property type="entry name" value="PH domain-like"/>
    <property type="match status" value="1"/>
</dbReference>
<dbReference type="Gene3D" id="1.20.80.10">
    <property type="match status" value="1"/>
</dbReference>
<feature type="domain" description="FERM" evidence="9">
    <location>
        <begin position="270"/>
        <end position="579"/>
    </location>
</feature>